<name>A0A7S7YG41_9VIRU</name>
<keyword evidence="2" id="KW-1185">Reference proteome</keyword>
<sequence>MNILDMPGPDLARAVHKIRDRVADYLDEGNPVAVFTTTDEFGHGLKLINEGDDGFTMPRVKRLFKLFSSNDVDGTALRVFPLSNETSVGSFQYVLTWDTWESCGSNALAEAILGFDQAYDLFGAAGAVCGPALFTNQKFETK</sequence>
<dbReference type="EMBL" id="MW018138">
    <property type="protein sequence ID" value="QPB44530.1"/>
    <property type="molecule type" value="Genomic_DNA"/>
</dbReference>
<dbReference type="Proteomes" id="UP001162098">
    <property type="component" value="Segment"/>
</dbReference>
<evidence type="ECO:0000313" key="1">
    <source>
        <dbReference type="EMBL" id="QPB44530.1"/>
    </source>
</evidence>
<organism evidence="1 2">
    <name type="scientific">Medusavirus stheno T3</name>
    <dbReference type="NCBI Taxonomy" id="3069717"/>
    <lineage>
        <taxon>Viruses</taxon>
        <taxon>Varidnaviria</taxon>
        <taxon>Bamfordvirae</taxon>
        <taxon>Nucleocytoviricota</taxon>
        <taxon>Megaviricetes</taxon>
        <taxon>Mamonoviridae</taxon>
        <taxon>Medusavirus</taxon>
        <taxon>Medusavirus sthenus</taxon>
    </lineage>
</organism>
<evidence type="ECO:0000313" key="2">
    <source>
        <dbReference type="Proteomes" id="UP001162098"/>
    </source>
</evidence>
<dbReference type="KEGG" id="vg:80543726"/>
<proteinExistence type="predicted"/>
<protein>
    <submittedName>
        <fullName evidence="1">Uncharacterized protein</fullName>
    </submittedName>
</protein>
<reference evidence="1 2" key="1">
    <citation type="submission" date="2020-09" db="EMBL/GenBank/DDBJ databases">
        <authorList>
            <person name="Zhang R."/>
            <person name="Garcia K."/>
            <person name="Ogata H."/>
        </authorList>
    </citation>
    <scope>NUCLEOTIDE SEQUENCE [LARGE SCALE GENOMIC DNA]</scope>
    <source>
        <strain evidence="2">stheno</strain>
    </source>
</reference>
<accession>A0A7S7YG41</accession>